<sequence length="332" mass="37819">MLCSYGKYSWEGPLQNGAMNKLRSIRDGVLRWPSSLHKSRMEEVIVTKLHFRHTSLTHGFLLRGEPPQVWEFFDALLSVHHILVECHNWPLSDPQEMESYIGHIRSLSEKRADHLESETLSLRTRLECSQQQSATLATLLEKTGLHCIAEESLGEQVAFLIADRAKLMEEIEVIKKLKFANGVNGMSKESELLSEIIKVSSEKEVLRREVSELCDRVQLLEKASRQLEVDNERLAYKVGHNTSLSERTLYFTRNLLSQLTHMVIKLPPYTSFANSYDKSSSSLAIFNRVFTYSWSVSTPNMDMSLFSSVSTPNMDMSPFSSVSTPNVEFPPS</sequence>
<gene>
    <name evidence="1" type="ORF">TPSB3V08_LOCUS9055</name>
</gene>
<accession>A0A7R9DEW9</accession>
<dbReference type="AlphaFoldDB" id="A0A7R9DEW9"/>
<dbReference type="PANTHER" id="PTHR34479:SF1">
    <property type="entry name" value="COILED-COIL DOMAIN-CONTAINING PROTEIN 30"/>
    <property type="match status" value="1"/>
</dbReference>
<dbReference type="EMBL" id="OD006926">
    <property type="protein sequence ID" value="CAD7413494.1"/>
    <property type="molecule type" value="Genomic_DNA"/>
</dbReference>
<dbReference type="InterPro" id="IPR052825">
    <property type="entry name" value="CCD-Prefoldin_beta-like"/>
</dbReference>
<dbReference type="PANTHER" id="PTHR34479">
    <property type="entry name" value="COILED-COIL DOMAIN-CONTAINING PROTEIN 30"/>
    <property type="match status" value="1"/>
</dbReference>
<reference evidence="1" key="1">
    <citation type="submission" date="2020-11" db="EMBL/GenBank/DDBJ databases">
        <authorList>
            <person name="Tran Van P."/>
        </authorList>
    </citation>
    <scope>NUCLEOTIDE SEQUENCE</scope>
</reference>
<proteinExistence type="predicted"/>
<protein>
    <submittedName>
        <fullName evidence="1">Uncharacterized protein</fullName>
    </submittedName>
</protein>
<evidence type="ECO:0000313" key="1">
    <source>
        <dbReference type="EMBL" id="CAD7413494.1"/>
    </source>
</evidence>
<name>A0A7R9DEW9_TIMPO</name>
<organism evidence="1">
    <name type="scientific">Timema poppense</name>
    <name type="common">Walking stick</name>
    <dbReference type="NCBI Taxonomy" id="170557"/>
    <lineage>
        <taxon>Eukaryota</taxon>
        <taxon>Metazoa</taxon>
        <taxon>Ecdysozoa</taxon>
        <taxon>Arthropoda</taxon>
        <taxon>Hexapoda</taxon>
        <taxon>Insecta</taxon>
        <taxon>Pterygota</taxon>
        <taxon>Neoptera</taxon>
        <taxon>Polyneoptera</taxon>
        <taxon>Phasmatodea</taxon>
        <taxon>Timematodea</taxon>
        <taxon>Timematoidea</taxon>
        <taxon>Timematidae</taxon>
        <taxon>Timema</taxon>
    </lineage>
</organism>